<keyword evidence="2" id="KW-1185">Reference proteome</keyword>
<evidence type="ECO:0000313" key="1">
    <source>
        <dbReference type="EMBL" id="KAF1835966.1"/>
    </source>
</evidence>
<gene>
    <name evidence="1" type="ORF">BDW02DRAFT_264948</name>
</gene>
<accession>A0A6A5KKW0</accession>
<dbReference type="EMBL" id="ML975280">
    <property type="protein sequence ID" value="KAF1835966.1"/>
    <property type="molecule type" value="Genomic_DNA"/>
</dbReference>
<organism evidence="1 2">
    <name type="scientific">Decorospora gaudefroyi</name>
    <dbReference type="NCBI Taxonomy" id="184978"/>
    <lineage>
        <taxon>Eukaryota</taxon>
        <taxon>Fungi</taxon>
        <taxon>Dikarya</taxon>
        <taxon>Ascomycota</taxon>
        <taxon>Pezizomycotina</taxon>
        <taxon>Dothideomycetes</taxon>
        <taxon>Pleosporomycetidae</taxon>
        <taxon>Pleosporales</taxon>
        <taxon>Pleosporineae</taxon>
        <taxon>Pleosporaceae</taxon>
        <taxon>Decorospora</taxon>
    </lineage>
</organism>
<name>A0A6A5KKW0_9PLEO</name>
<dbReference type="OrthoDB" id="4596934at2759"/>
<dbReference type="AlphaFoldDB" id="A0A6A5KKW0"/>
<evidence type="ECO:0000313" key="2">
    <source>
        <dbReference type="Proteomes" id="UP000800040"/>
    </source>
</evidence>
<protein>
    <submittedName>
        <fullName evidence="1">Uncharacterized protein</fullName>
    </submittedName>
</protein>
<dbReference type="Proteomes" id="UP000800040">
    <property type="component" value="Unassembled WGS sequence"/>
</dbReference>
<reference evidence="1" key="1">
    <citation type="submission" date="2020-01" db="EMBL/GenBank/DDBJ databases">
        <authorList>
            <consortium name="DOE Joint Genome Institute"/>
            <person name="Haridas S."/>
            <person name="Albert R."/>
            <person name="Binder M."/>
            <person name="Bloem J."/>
            <person name="Labutti K."/>
            <person name="Salamov A."/>
            <person name="Andreopoulos B."/>
            <person name="Baker S.E."/>
            <person name="Barry K."/>
            <person name="Bills G."/>
            <person name="Bluhm B.H."/>
            <person name="Cannon C."/>
            <person name="Castanera R."/>
            <person name="Culley D.E."/>
            <person name="Daum C."/>
            <person name="Ezra D."/>
            <person name="Gonzalez J.B."/>
            <person name="Henrissat B."/>
            <person name="Kuo A."/>
            <person name="Liang C."/>
            <person name="Lipzen A."/>
            <person name="Lutzoni F."/>
            <person name="Magnuson J."/>
            <person name="Mondo S."/>
            <person name="Nolan M."/>
            <person name="Ohm R."/>
            <person name="Pangilinan J."/>
            <person name="Park H.-J."/>
            <person name="Ramirez L."/>
            <person name="Alfaro M."/>
            <person name="Sun H."/>
            <person name="Tritt A."/>
            <person name="Yoshinaga Y."/>
            <person name="Zwiers L.-H."/>
            <person name="Turgeon B.G."/>
            <person name="Goodwin S.B."/>
            <person name="Spatafora J.W."/>
            <person name="Crous P.W."/>
            <person name="Grigoriev I.V."/>
        </authorList>
    </citation>
    <scope>NUCLEOTIDE SEQUENCE</scope>
    <source>
        <strain evidence="1">P77</strain>
    </source>
</reference>
<proteinExistence type="predicted"/>
<sequence>MARPASCSHNFKLIKSDTTLVVWNCNLCHMGPLTSIYECEHCKLKTCRPCAAKA</sequence>